<keyword evidence="4" id="KW-0472">Membrane</keyword>
<keyword evidence="3" id="KW-1133">Transmembrane helix</keyword>
<dbReference type="OrthoDB" id="5555605at2"/>
<feature type="domain" description="Translocation and assembly module TamB C-terminal" evidence="5">
    <location>
        <begin position="922"/>
        <end position="1256"/>
    </location>
</feature>
<protein>
    <recommendedName>
        <fullName evidence="5">Translocation and assembly module TamB C-terminal domain-containing protein</fullName>
    </recommendedName>
</protein>
<dbReference type="RefSeq" id="WP_006880458.1">
    <property type="nucleotide sequence ID" value="NZ_AEVS01000079.1"/>
</dbReference>
<evidence type="ECO:0000259" key="5">
    <source>
        <dbReference type="Pfam" id="PF04357"/>
    </source>
</evidence>
<evidence type="ECO:0000313" key="6">
    <source>
        <dbReference type="EMBL" id="EGA64698.1"/>
    </source>
</evidence>
<organism evidence="6 7">
    <name type="scientific">Vibrio brasiliensis LMG 20546</name>
    <dbReference type="NCBI Taxonomy" id="945543"/>
    <lineage>
        <taxon>Bacteria</taxon>
        <taxon>Pseudomonadati</taxon>
        <taxon>Pseudomonadota</taxon>
        <taxon>Gammaproteobacteria</taxon>
        <taxon>Vibrionales</taxon>
        <taxon>Vibrionaceae</taxon>
        <taxon>Vibrio</taxon>
        <taxon>Vibrio oreintalis group</taxon>
    </lineage>
</organism>
<dbReference type="GO" id="GO:0005886">
    <property type="term" value="C:plasma membrane"/>
    <property type="evidence" value="ECO:0007669"/>
    <property type="project" value="InterPro"/>
</dbReference>
<evidence type="ECO:0000256" key="1">
    <source>
        <dbReference type="ARBA" id="ARBA00004167"/>
    </source>
</evidence>
<dbReference type="STRING" id="945543.VIBR0546_01406"/>
<sequence>MTRVVIKWSKWLSLILLSLLMTLLVALGVLLFTNTGLNFALWGAEKFVPQLKVTSTQGAIFPRFTLNGVEFKDDTLYVDTKIKSLTLAVTPTCFTEPSVCIDELAINGLDFSMPQLPEPTSEAEPAPETTSTKITSPIPVKVSWLELNDINLDVLGNQISWQSFTSSASFQGNRLRINTTKLLTPFVKLAPGEAGVTDTEQEQKAEKAQQEAQTITLPNVELPLQVELVRLDVEDFKLEQETPIIVHHLGLAARAKGSQIVVDTLELDMPQVEAQLQTDVTLSGDYPLSLSLDATIREEIAAGQKLNLTASGSVADLGLKAKLSGLAKAELSAQLEPLDAKIPFDISVVQGEVQWPLKGKGDYFVSLDSLKTSGSLDGYQLSLATDIKGKDLPDVTLSLEGDGDLSHVNLSKVDIETLGGTVSGDVMADWNEPINWAASLSLSHIQPGLQWPEAEGDLSGIISTTGSLTQQGGWQVDVPKLDIDGVLREYPLNIEGALSAKDTKGNSELSLRTDGLVMSHGPNSIQAKGELDKEWRLDLAINFPDLIKTVPDLQGKAVGNVSLRGALKEPRVGLALEVEALDWQQQAQIEKVALKGNVAPLPAPAGQLSLQVTKAKYQDYLVDDVSLNFSGNQQQHQVQLDVTSNIASTSLALDGVLVDKPDLAWNGTLERMTLSSQQGEWRLNQATKLGFEMATQQVAVAAHCWLQADSSLCLEQDIKVGQSGEAAVSLTNFDFDQIKAFVPKETLIEGQANAKVWAKWSPDSAPQLKAAVDLTKGQATQQLEQPIHIGWQSVNLNAELAENKLQADWLLDVTDNGDISGNMTIPDVLDKDKQLDGRLKLSTFNLDFLAPVIGEYSKLESNISTDLQITGPAVQPKVNGQFVIDNILLKGDISPVEVDSGRLAINFAGYEATLAANIHTPDGDLEVAGDADWHDLKDWSTNVRVFAEELMVNVPPMVKIKVQPDMTISASPKFARVDGDISLPWGRIVVEELPPSAVGVSKDQVLLNDQLQPVENESSVPFAVETNINIKIGDDFKLSAFGLEGGLVGNLNVAQKDKGPFVTGEVNITDGSYRSFGQDLIIKEGKILMNGPVDQPYVQISAIRNPDNTRDDVTAGVKVTGPASEPTVTIFSDPAMPQANALSYLLRGQDIDGEAGGNAMTTTLIGLSLAKSGRVVGEIGQAFGVQDLQLDTAGTGDDSQVTVSGYILPGLQVKYGVGIFDSVGEFTVRYRLMQDLYLEAISGVDSAVDVLYQFEFN</sequence>
<proteinExistence type="predicted"/>
<dbReference type="eggNOG" id="COG2911">
    <property type="taxonomic scope" value="Bacteria"/>
</dbReference>
<dbReference type="Proteomes" id="UP000004371">
    <property type="component" value="Unassembled WGS sequence"/>
</dbReference>
<dbReference type="AlphaFoldDB" id="E8LX79"/>
<comment type="caution">
    <text evidence="6">The sequence shown here is derived from an EMBL/GenBank/DDBJ whole genome shotgun (WGS) entry which is preliminary data.</text>
</comment>
<name>E8LX79_9VIBR</name>
<dbReference type="Pfam" id="PF04357">
    <property type="entry name" value="TamB"/>
    <property type="match status" value="1"/>
</dbReference>
<gene>
    <name evidence="6" type="ORF">VIBR0546_01406</name>
</gene>
<comment type="subcellular location">
    <subcellularLocation>
        <location evidence="1">Membrane</location>
        <topology evidence="1">Single-pass membrane protein</topology>
    </subcellularLocation>
</comment>
<keyword evidence="2" id="KW-0812">Transmembrane</keyword>
<accession>E8LX79</accession>
<dbReference type="InterPro" id="IPR007452">
    <property type="entry name" value="TamB_C"/>
</dbReference>
<reference evidence="6 7" key="1">
    <citation type="journal article" date="2012" name="Int. J. Syst. Evol. Microbiol.">
        <title>Vibrio caribbeanicus sp. nov., isolated from the marine sponge Scleritoderma cyanea.</title>
        <authorList>
            <person name="Hoffmann M."/>
            <person name="Monday S.R."/>
            <person name="Allard M.W."/>
            <person name="Strain E.A."/>
            <person name="Whittaker P."/>
            <person name="Naum M."/>
            <person name="McCarthy P.J."/>
            <person name="Lopez J.V."/>
            <person name="Fischer M."/>
            <person name="Brown E.W."/>
        </authorList>
    </citation>
    <scope>NUCLEOTIDE SEQUENCE [LARGE SCALE GENOMIC DNA]</scope>
    <source>
        <strain evidence="6 7">LMG 20546</strain>
    </source>
</reference>
<dbReference type="PANTHER" id="PTHR36985:SF1">
    <property type="entry name" value="TRANSLOCATION AND ASSEMBLY MODULE SUBUNIT TAMB"/>
    <property type="match status" value="1"/>
</dbReference>
<keyword evidence="7" id="KW-1185">Reference proteome</keyword>
<dbReference type="PANTHER" id="PTHR36985">
    <property type="entry name" value="TRANSLOCATION AND ASSEMBLY MODULE SUBUNIT TAMB"/>
    <property type="match status" value="1"/>
</dbReference>
<dbReference type="GO" id="GO:0009306">
    <property type="term" value="P:protein secretion"/>
    <property type="evidence" value="ECO:0007669"/>
    <property type="project" value="InterPro"/>
</dbReference>
<evidence type="ECO:0000256" key="4">
    <source>
        <dbReference type="ARBA" id="ARBA00023136"/>
    </source>
</evidence>
<evidence type="ECO:0000313" key="7">
    <source>
        <dbReference type="Proteomes" id="UP000004371"/>
    </source>
</evidence>
<evidence type="ECO:0000256" key="2">
    <source>
        <dbReference type="ARBA" id="ARBA00022692"/>
    </source>
</evidence>
<evidence type="ECO:0000256" key="3">
    <source>
        <dbReference type="ARBA" id="ARBA00022989"/>
    </source>
</evidence>
<dbReference type="GO" id="GO:0097347">
    <property type="term" value="C:TAM protein secretion complex"/>
    <property type="evidence" value="ECO:0007669"/>
    <property type="project" value="TreeGrafter"/>
</dbReference>
<dbReference type="EMBL" id="AEVS01000079">
    <property type="protein sequence ID" value="EGA64698.1"/>
    <property type="molecule type" value="Genomic_DNA"/>
</dbReference>